<dbReference type="eggNOG" id="ENOG5032UKY">
    <property type="taxonomic scope" value="Bacteria"/>
</dbReference>
<evidence type="ECO:0000313" key="2">
    <source>
        <dbReference type="EMBL" id="QCB99896.1"/>
    </source>
</evidence>
<reference evidence="1 3" key="1">
    <citation type="journal article" date="2006" name="Nat. Biotechnol.">
        <title>Genome sequence of the bioplastic-producing 'Knallgas' bacterium Ralstonia eutropha H16.</title>
        <authorList>
            <person name="Pohlmann A."/>
            <person name="Fricke W.F."/>
            <person name="Reinecke F."/>
            <person name="Kusian B."/>
            <person name="Liesegang H."/>
            <person name="Cramm R."/>
            <person name="Eitinger T."/>
            <person name="Ewering C."/>
            <person name="Potter M."/>
            <person name="Schwartz E."/>
            <person name="Strittmatter A."/>
            <person name="Voss I."/>
            <person name="Gottschalk G."/>
            <person name="Steinbuechel A."/>
            <person name="Friedrich B."/>
            <person name="Bowien B."/>
        </authorList>
    </citation>
    <scope>NUCLEOTIDE SEQUENCE [LARGE SCALE GENOMIC DNA]</scope>
    <source>
        <strain evidence="3">ATCC 17699 / DSM 428 / KCTC 22496 / NCIMB 10442 / H16 / Stanier 337</strain>
        <strain evidence="1">H16</strain>
    </source>
</reference>
<sequence length="176" mass="19686">MILFLDYDGVLHPDAAYLVNGRPELRAAGTLFMWAPILEEILAPYPQVRIVLSTSWVRVLKSFSRARAYLPAALQARVIGATWHSAMAQHHEGAHRVDASWFNELSRYAQIARYIARAGLRAEHWLAVDDDSEDWPAELRDYLVETDGVLGLSSASAQSELAQRLQRMTAKALLGS</sequence>
<dbReference type="HOGENOM" id="CLU_105444_1_1_4"/>
<dbReference type="RefSeq" id="WP_011614715.1">
    <property type="nucleotide sequence ID" value="NC_008313.1"/>
</dbReference>
<evidence type="ECO:0000313" key="4">
    <source>
        <dbReference type="Proteomes" id="UP000296079"/>
    </source>
</evidence>
<dbReference type="OrthoDB" id="8773450at2"/>
<evidence type="ECO:0008006" key="5">
    <source>
        <dbReference type="Google" id="ProtNLM"/>
    </source>
</evidence>
<dbReference type="EMBL" id="AM260479">
    <property type="protein sequence ID" value="CAJ91971.1"/>
    <property type="molecule type" value="Genomic_DNA"/>
</dbReference>
<accession>Q0KDF0</accession>
<protein>
    <recommendedName>
        <fullName evidence="5">FCP1 homology domain-containing protein</fullName>
    </recommendedName>
</protein>
<evidence type="ECO:0000313" key="3">
    <source>
        <dbReference type="Proteomes" id="UP000008210"/>
    </source>
</evidence>
<keyword evidence="3" id="KW-1185">Reference proteome</keyword>
<dbReference type="STRING" id="381666.H16_A0824"/>
<reference evidence="2 4" key="2">
    <citation type="submission" date="2019-04" db="EMBL/GenBank/DDBJ databases">
        <title>Long-read de novo sequencing of Cupriavidus necator H16.</title>
        <authorList>
            <person name="Little G.T."/>
            <person name="Ehsaan M."/>
            <person name="Arenas-Lopez C."/>
            <person name="Jawed K."/>
            <person name="Winzer K."/>
            <person name="Kovacs K."/>
            <person name="Malys N."/>
            <person name="Minton N.P."/>
        </authorList>
    </citation>
    <scope>NUCLEOTIDE SEQUENCE [LARGE SCALE GENOMIC DNA]</scope>
    <source>
        <strain evidence="2 4">H16</strain>
    </source>
</reference>
<dbReference type="KEGG" id="reh:H16_A0824"/>
<proteinExistence type="predicted"/>
<dbReference type="Pfam" id="PF18143">
    <property type="entry name" value="HAD_SAK_2"/>
    <property type="match status" value="1"/>
</dbReference>
<dbReference type="Proteomes" id="UP000008210">
    <property type="component" value="Chromosome 1"/>
</dbReference>
<gene>
    <name evidence="1" type="ordered locus">H16_A0824</name>
    <name evidence="2" type="ORF">E6A55_04175</name>
</gene>
<evidence type="ECO:0000313" key="1">
    <source>
        <dbReference type="EMBL" id="CAJ91971.1"/>
    </source>
</evidence>
<dbReference type="AlphaFoldDB" id="Q0KDF0"/>
<name>Q0KDF0_CUPNH</name>
<dbReference type="PATRIC" id="fig|381666.6.peg.1195"/>
<organism evidence="1 3">
    <name type="scientific">Cupriavidus necator (strain ATCC 17699 / DSM 428 / KCTC 22496 / NCIMB 10442 / H16 / Stanier 337)</name>
    <name type="common">Ralstonia eutropha</name>
    <dbReference type="NCBI Taxonomy" id="381666"/>
    <lineage>
        <taxon>Bacteria</taxon>
        <taxon>Pseudomonadati</taxon>
        <taxon>Pseudomonadota</taxon>
        <taxon>Betaproteobacteria</taxon>
        <taxon>Burkholderiales</taxon>
        <taxon>Burkholderiaceae</taxon>
        <taxon>Cupriavidus</taxon>
    </lineage>
</organism>
<dbReference type="EMBL" id="CP039287">
    <property type="protein sequence ID" value="QCB99896.1"/>
    <property type="molecule type" value="Genomic_DNA"/>
</dbReference>
<dbReference type="Proteomes" id="UP000296079">
    <property type="component" value="Chromosome 1"/>
</dbReference>